<gene>
    <name evidence="9" type="ORF">P0Y55_03675</name>
</gene>
<evidence type="ECO:0000256" key="1">
    <source>
        <dbReference type="ARBA" id="ARBA00001947"/>
    </source>
</evidence>
<keyword evidence="3" id="KW-0378">Hydrolase</keyword>
<comment type="cofactor">
    <cofactor evidence="1">
        <name>Zn(2+)</name>
        <dbReference type="ChEBI" id="CHEBI:29105"/>
    </cofactor>
</comment>
<keyword evidence="10" id="KW-1185">Reference proteome</keyword>
<evidence type="ECO:0000259" key="8">
    <source>
        <dbReference type="SMART" id="SM00849"/>
    </source>
</evidence>
<name>A0AA95JCH2_9BACL</name>
<comment type="catalytic activity">
    <reaction evidence="7">
        <text>3',5'-cyclic UMP + H2O = UMP + H(+)</text>
        <dbReference type="Rhea" id="RHEA:70575"/>
        <dbReference type="ChEBI" id="CHEBI:15377"/>
        <dbReference type="ChEBI" id="CHEBI:15378"/>
        <dbReference type="ChEBI" id="CHEBI:57865"/>
        <dbReference type="ChEBI" id="CHEBI:184387"/>
    </reaction>
    <physiologicalReaction direction="left-to-right" evidence="7">
        <dbReference type="Rhea" id="RHEA:70576"/>
    </physiologicalReaction>
</comment>
<reference evidence="9" key="1">
    <citation type="submission" date="2023-03" db="EMBL/GenBank/DDBJ databases">
        <title>Andean soil-derived lignocellulolytic bacterial consortium as a source of novel taxa and putative plastic-active enzymes.</title>
        <authorList>
            <person name="Diaz-Garcia L."/>
            <person name="Chuvochina M."/>
            <person name="Feuerriegel G."/>
            <person name="Bunk B."/>
            <person name="Sproer C."/>
            <person name="Streit W.R."/>
            <person name="Rodriguez L.M."/>
            <person name="Overmann J."/>
            <person name="Jimenez D.J."/>
        </authorList>
    </citation>
    <scope>NUCLEOTIDE SEQUENCE</scope>
    <source>
        <strain evidence="9">MAG 2441</strain>
    </source>
</reference>
<comment type="function">
    <text evidence="6">Counteracts the endogenous Pycsar antiviral defense system. Phosphodiesterase that enables metal-dependent hydrolysis of host cyclic nucleotide Pycsar defense signals such as cCMP and cUMP.</text>
</comment>
<organism evidence="9 10">
    <name type="scientific">Candidatus Cohnella colombiensis</name>
    <dbReference type="NCBI Taxonomy" id="3121368"/>
    <lineage>
        <taxon>Bacteria</taxon>
        <taxon>Bacillati</taxon>
        <taxon>Bacillota</taxon>
        <taxon>Bacilli</taxon>
        <taxon>Bacillales</taxon>
        <taxon>Paenibacillaceae</taxon>
        <taxon>Cohnella</taxon>
    </lineage>
</organism>
<dbReference type="Proteomes" id="UP001178662">
    <property type="component" value="Chromosome"/>
</dbReference>
<dbReference type="Pfam" id="PF00753">
    <property type="entry name" value="Lactamase_B"/>
    <property type="match status" value="1"/>
</dbReference>
<comment type="catalytic activity">
    <reaction evidence="5">
        <text>3',5'-cyclic CMP + H2O = CMP + H(+)</text>
        <dbReference type="Rhea" id="RHEA:72675"/>
        <dbReference type="ChEBI" id="CHEBI:15377"/>
        <dbReference type="ChEBI" id="CHEBI:15378"/>
        <dbReference type="ChEBI" id="CHEBI:58003"/>
        <dbReference type="ChEBI" id="CHEBI:60377"/>
    </reaction>
    <physiologicalReaction direction="left-to-right" evidence="5">
        <dbReference type="Rhea" id="RHEA:72676"/>
    </physiologicalReaction>
</comment>
<dbReference type="AlphaFoldDB" id="A0AA95JCH2"/>
<keyword evidence="4" id="KW-0862">Zinc</keyword>
<dbReference type="InterPro" id="IPR036866">
    <property type="entry name" value="RibonucZ/Hydroxyglut_hydro"/>
</dbReference>
<dbReference type="PANTHER" id="PTHR46233:SF3">
    <property type="entry name" value="HYDROXYACYLGLUTATHIONE HYDROLASE GLOC"/>
    <property type="match status" value="1"/>
</dbReference>
<accession>A0AA95JCH2</accession>
<evidence type="ECO:0000313" key="10">
    <source>
        <dbReference type="Proteomes" id="UP001178662"/>
    </source>
</evidence>
<dbReference type="Gene3D" id="3.60.15.10">
    <property type="entry name" value="Ribonuclease Z/Hydroxyacylglutathione hydrolase-like"/>
    <property type="match status" value="1"/>
</dbReference>
<evidence type="ECO:0000313" key="9">
    <source>
        <dbReference type="EMBL" id="WEK55176.1"/>
    </source>
</evidence>
<protein>
    <submittedName>
        <fullName evidence="9">MBL fold metallo-hydrolase</fullName>
    </submittedName>
</protein>
<feature type="domain" description="Metallo-beta-lactamase" evidence="8">
    <location>
        <begin position="13"/>
        <end position="191"/>
    </location>
</feature>
<proteinExistence type="predicted"/>
<dbReference type="CDD" id="cd06262">
    <property type="entry name" value="metallo-hydrolase-like_MBL-fold"/>
    <property type="match status" value="1"/>
</dbReference>
<evidence type="ECO:0000256" key="6">
    <source>
        <dbReference type="ARBA" id="ARBA00034301"/>
    </source>
</evidence>
<sequence>MLTFQKYELGALGTNAYVVVNAERTNAIVIDPGVADGALMRKLDGLQVEAILLTHAHFDHIGGVDTLRKRYKCPVYIHSLEQDWLTDASKNGSLRWKEVTPPVTTTAADLFLEDGQTLSLVGETFQVMHTPGHSPGSVSFLVGDLLFAGDVLFHRSIGRTDLPSGNQAQLVRSIVDKLYVLPDNVLVLPGHGPETTIGDERNGNPFVRG</sequence>
<dbReference type="PANTHER" id="PTHR46233">
    <property type="entry name" value="HYDROXYACYLGLUTATHIONE HYDROLASE GLOC"/>
    <property type="match status" value="1"/>
</dbReference>
<dbReference type="InterPro" id="IPR051453">
    <property type="entry name" value="MBL_Glyoxalase_II"/>
</dbReference>
<dbReference type="InterPro" id="IPR001279">
    <property type="entry name" value="Metallo-B-lactamas"/>
</dbReference>
<dbReference type="EMBL" id="CP119317">
    <property type="protein sequence ID" value="WEK55176.1"/>
    <property type="molecule type" value="Genomic_DNA"/>
</dbReference>
<dbReference type="SMART" id="SM00849">
    <property type="entry name" value="Lactamase_B"/>
    <property type="match status" value="1"/>
</dbReference>
<dbReference type="GO" id="GO:0046872">
    <property type="term" value="F:metal ion binding"/>
    <property type="evidence" value="ECO:0007669"/>
    <property type="project" value="UniProtKB-KW"/>
</dbReference>
<dbReference type="GO" id="GO:0016787">
    <property type="term" value="F:hydrolase activity"/>
    <property type="evidence" value="ECO:0007669"/>
    <property type="project" value="UniProtKB-KW"/>
</dbReference>
<evidence type="ECO:0000256" key="3">
    <source>
        <dbReference type="ARBA" id="ARBA00022801"/>
    </source>
</evidence>
<evidence type="ECO:0000256" key="7">
    <source>
        <dbReference type="ARBA" id="ARBA00048505"/>
    </source>
</evidence>
<evidence type="ECO:0000256" key="2">
    <source>
        <dbReference type="ARBA" id="ARBA00022723"/>
    </source>
</evidence>
<keyword evidence="2" id="KW-0479">Metal-binding</keyword>
<evidence type="ECO:0000256" key="5">
    <source>
        <dbReference type="ARBA" id="ARBA00034221"/>
    </source>
</evidence>
<evidence type="ECO:0000256" key="4">
    <source>
        <dbReference type="ARBA" id="ARBA00022833"/>
    </source>
</evidence>
<dbReference type="SUPFAM" id="SSF56281">
    <property type="entry name" value="Metallo-hydrolase/oxidoreductase"/>
    <property type="match status" value="1"/>
</dbReference>